<dbReference type="PANTHER" id="PTHR43377:SF6">
    <property type="entry name" value="GFO_IDH_MOCA-LIKE OXIDOREDUCTASE N-TERMINAL DOMAIN-CONTAINING PROTEIN"/>
    <property type="match status" value="1"/>
</dbReference>
<organism evidence="2 3">
    <name type="scientific">Candidatus Giovannonibacteria bacterium RIFCSPHIGHO2_02_43_16</name>
    <dbReference type="NCBI Taxonomy" id="1798331"/>
    <lineage>
        <taxon>Bacteria</taxon>
        <taxon>Candidatus Giovannoniibacteriota</taxon>
    </lineage>
</organism>
<accession>A0A1F5WCM4</accession>
<reference evidence="2 3" key="1">
    <citation type="journal article" date="2016" name="Nat. Commun.">
        <title>Thousands of microbial genomes shed light on interconnected biogeochemical processes in an aquifer system.</title>
        <authorList>
            <person name="Anantharaman K."/>
            <person name="Brown C.T."/>
            <person name="Hug L.A."/>
            <person name="Sharon I."/>
            <person name="Castelle C.J."/>
            <person name="Probst A.J."/>
            <person name="Thomas B.C."/>
            <person name="Singh A."/>
            <person name="Wilkins M.J."/>
            <person name="Karaoz U."/>
            <person name="Brodie E.L."/>
            <person name="Williams K.H."/>
            <person name="Hubbard S.S."/>
            <person name="Banfield J.F."/>
        </authorList>
    </citation>
    <scope>NUCLEOTIDE SEQUENCE [LARGE SCALE GENOMIC DNA]</scope>
</reference>
<sequence length="302" mass="33824">MRHIGIIGIGKWGSKLLDTFSLQTRVLWCASRGNAERIAAVKKNHPEIAVTDNYQEILSDKKVDAVVIATPISAHAEIVREALSAGKHVFVEKPLATEEKIAQHLVDEADKRKLSLFTDFTFLYHPCFVTLQNLLRDRRIKSVHFSWYKYGSFTEDILWGLLVHDVAMAIQLCGEPKEIKLEKTLGVITDADIVSVSGIFENDISATFSINRISPIRSKLIEIILDNGMVAWHGDTLFIYDDGSKEYREHFASPSPNAALENEIPIFLKSMDDPALASENTKVSLLVTKTFDKISKNGRLAT</sequence>
<evidence type="ECO:0000313" key="2">
    <source>
        <dbReference type="EMBL" id="OGF73428.1"/>
    </source>
</evidence>
<dbReference type="EMBL" id="MFHJ01000043">
    <property type="protein sequence ID" value="OGF73428.1"/>
    <property type="molecule type" value="Genomic_DNA"/>
</dbReference>
<comment type="caution">
    <text evidence="2">The sequence shown here is derived from an EMBL/GenBank/DDBJ whole genome shotgun (WGS) entry which is preliminary data.</text>
</comment>
<proteinExistence type="predicted"/>
<dbReference type="GO" id="GO:0000166">
    <property type="term" value="F:nucleotide binding"/>
    <property type="evidence" value="ECO:0007669"/>
    <property type="project" value="InterPro"/>
</dbReference>
<dbReference type="SUPFAM" id="SSF51735">
    <property type="entry name" value="NAD(P)-binding Rossmann-fold domains"/>
    <property type="match status" value="1"/>
</dbReference>
<evidence type="ECO:0000313" key="3">
    <source>
        <dbReference type="Proteomes" id="UP000178276"/>
    </source>
</evidence>
<protein>
    <recommendedName>
        <fullName evidence="1">Gfo/Idh/MocA-like oxidoreductase N-terminal domain-containing protein</fullName>
    </recommendedName>
</protein>
<dbReference type="SUPFAM" id="SSF55347">
    <property type="entry name" value="Glyceraldehyde-3-phosphate dehydrogenase-like, C-terminal domain"/>
    <property type="match status" value="1"/>
</dbReference>
<dbReference type="Gene3D" id="3.30.360.10">
    <property type="entry name" value="Dihydrodipicolinate Reductase, domain 2"/>
    <property type="match status" value="1"/>
</dbReference>
<dbReference type="InterPro" id="IPR000683">
    <property type="entry name" value="Gfo/Idh/MocA-like_OxRdtase_N"/>
</dbReference>
<gene>
    <name evidence="2" type="ORF">A2W57_00885</name>
</gene>
<name>A0A1F5WCM4_9BACT</name>
<dbReference type="InterPro" id="IPR051450">
    <property type="entry name" value="Gfo/Idh/MocA_Oxidoreductases"/>
</dbReference>
<dbReference type="AlphaFoldDB" id="A0A1F5WCM4"/>
<dbReference type="STRING" id="1798331.A2W57_00885"/>
<feature type="domain" description="Gfo/Idh/MocA-like oxidoreductase N-terminal" evidence="1">
    <location>
        <begin position="3"/>
        <end position="118"/>
    </location>
</feature>
<dbReference type="Proteomes" id="UP000178276">
    <property type="component" value="Unassembled WGS sequence"/>
</dbReference>
<dbReference type="InterPro" id="IPR036291">
    <property type="entry name" value="NAD(P)-bd_dom_sf"/>
</dbReference>
<dbReference type="Pfam" id="PF01408">
    <property type="entry name" value="GFO_IDH_MocA"/>
    <property type="match status" value="1"/>
</dbReference>
<dbReference type="PANTHER" id="PTHR43377">
    <property type="entry name" value="BILIVERDIN REDUCTASE A"/>
    <property type="match status" value="1"/>
</dbReference>
<evidence type="ECO:0000259" key="1">
    <source>
        <dbReference type="Pfam" id="PF01408"/>
    </source>
</evidence>
<dbReference type="Gene3D" id="3.40.50.720">
    <property type="entry name" value="NAD(P)-binding Rossmann-like Domain"/>
    <property type="match status" value="1"/>
</dbReference>